<feature type="region of interest" description="Disordered" evidence="1">
    <location>
        <begin position="464"/>
        <end position="558"/>
    </location>
</feature>
<dbReference type="Proteomes" id="UP001212997">
    <property type="component" value="Unassembled WGS sequence"/>
</dbReference>
<feature type="region of interest" description="Disordered" evidence="1">
    <location>
        <begin position="1"/>
        <end position="34"/>
    </location>
</feature>
<accession>A0AAD5YD40</accession>
<organism evidence="3 4">
    <name type="scientific">Meripilus lineatus</name>
    <dbReference type="NCBI Taxonomy" id="2056292"/>
    <lineage>
        <taxon>Eukaryota</taxon>
        <taxon>Fungi</taxon>
        <taxon>Dikarya</taxon>
        <taxon>Basidiomycota</taxon>
        <taxon>Agaricomycotina</taxon>
        <taxon>Agaricomycetes</taxon>
        <taxon>Polyporales</taxon>
        <taxon>Meripilaceae</taxon>
        <taxon>Meripilus</taxon>
    </lineage>
</organism>
<dbReference type="EMBL" id="JANAWD010000833">
    <property type="protein sequence ID" value="KAJ3475577.1"/>
    <property type="molecule type" value="Genomic_DNA"/>
</dbReference>
<evidence type="ECO:0000256" key="1">
    <source>
        <dbReference type="SAM" id="MobiDB-lite"/>
    </source>
</evidence>
<dbReference type="CDD" id="cd16100">
    <property type="entry name" value="ARID"/>
    <property type="match status" value="1"/>
</dbReference>
<feature type="domain" description="ARID" evidence="2">
    <location>
        <begin position="36"/>
        <end position="139"/>
    </location>
</feature>
<evidence type="ECO:0000313" key="3">
    <source>
        <dbReference type="EMBL" id="KAJ3475577.1"/>
    </source>
</evidence>
<dbReference type="SMART" id="SM01014">
    <property type="entry name" value="ARID"/>
    <property type="match status" value="1"/>
</dbReference>
<feature type="compositionally biased region" description="Polar residues" evidence="1">
    <location>
        <begin position="484"/>
        <end position="497"/>
    </location>
</feature>
<dbReference type="Gene3D" id="1.10.150.60">
    <property type="entry name" value="ARID DNA-binding domain"/>
    <property type="match status" value="1"/>
</dbReference>
<name>A0AAD5YD40_9APHY</name>
<gene>
    <name evidence="3" type="ORF">NLI96_g11746</name>
</gene>
<dbReference type="SMART" id="SM00501">
    <property type="entry name" value="BRIGHT"/>
    <property type="match status" value="1"/>
</dbReference>
<reference evidence="3" key="1">
    <citation type="submission" date="2022-07" db="EMBL/GenBank/DDBJ databases">
        <title>Genome Sequence of Physisporinus lineatus.</title>
        <authorList>
            <person name="Buettner E."/>
        </authorList>
    </citation>
    <scope>NUCLEOTIDE SEQUENCE</scope>
    <source>
        <strain evidence="3">VT162</strain>
    </source>
</reference>
<sequence>MGEIPTQQPSDTAPSAMGGNSSMPNPALSTPRGTQPLAPDVFHSAYTKWCATNGLQWDESLLSYEGRPIDLYELHVCIMRVGGFQRVVQSDAWSIIGGQLGYAQFAGNGNEPPRCGPQMAQRLPQVYEKYLMAFDMAYVKSVFQRAFREAQQQQQLLLPNSGQYQQMMHNAQNPQMGQTSNGFSNNLQSPMGLQPTQAPPQPSAFSQAEAQELGNNLRTLASLTGVTDPVRLNDLVQYSMIPTETLRAKGVDQVMINIVAVHRAFLQRTFQAQKNLREGMTNGQGVAGSMETQRQLAMTGVNSGADQRAAVTRQPSAEQLQRAQGVVATITADIKAKIASNMNLRWVEFGELEWLDWNRSFEQLHRYALDIHPKLPIFACYMPEGTLRRLITMLYTTFQQRQLFSSSQPRFFMELDQVQVMCRQLGGAIERINILIAGTHPMFQQQSNQIPPRQLQPMTVPSQNIASSSTQAPPANRYHFPPHFQTQTEPLQSQWGTLPTRYNPRDTGGMDYGTGSTHATTNSPGGNSFEDEDPLEEIARPVSSLADMKPQSFTSNRP</sequence>
<dbReference type="AlphaFoldDB" id="A0AAD5YD40"/>
<feature type="compositionally biased region" description="Polar residues" evidence="1">
    <location>
        <begin position="514"/>
        <end position="526"/>
    </location>
</feature>
<dbReference type="InterPro" id="IPR036431">
    <property type="entry name" value="ARID_dom_sf"/>
</dbReference>
<comment type="caution">
    <text evidence="3">The sequence shown here is derived from an EMBL/GenBank/DDBJ whole genome shotgun (WGS) entry which is preliminary data.</text>
</comment>
<dbReference type="Pfam" id="PF01388">
    <property type="entry name" value="ARID"/>
    <property type="match status" value="1"/>
</dbReference>
<dbReference type="InterPro" id="IPR001606">
    <property type="entry name" value="ARID_dom"/>
</dbReference>
<dbReference type="PROSITE" id="PS51011">
    <property type="entry name" value="ARID"/>
    <property type="match status" value="1"/>
</dbReference>
<dbReference type="GO" id="GO:0003677">
    <property type="term" value="F:DNA binding"/>
    <property type="evidence" value="ECO:0007669"/>
    <property type="project" value="InterPro"/>
</dbReference>
<keyword evidence="4" id="KW-1185">Reference proteome</keyword>
<evidence type="ECO:0000313" key="4">
    <source>
        <dbReference type="Proteomes" id="UP001212997"/>
    </source>
</evidence>
<proteinExistence type="predicted"/>
<evidence type="ECO:0000259" key="2">
    <source>
        <dbReference type="PROSITE" id="PS51011"/>
    </source>
</evidence>
<protein>
    <recommendedName>
        <fullName evidence="2">ARID domain-containing protein</fullName>
    </recommendedName>
</protein>
<feature type="compositionally biased region" description="Polar residues" evidence="1">
    <location>
        <begin position="464"/>
        <end position="473"/>
    </location>
</feature>
<feature type="compositionally biased region" description="Polar residues" evidence="1">
    <location>
        <begin position="1"/>
        <end position="33"/>
    </location>
</feature>
<dbReference type="SUPFAM" id="SSF46774">
    <property type="entry name" value="ARID-like"/>
    <property type="match status" value="1"/>
</dbReference>